<evidence type="ECO:0000256" key="1">
    <source>
        <dbReference type="SAM" id="MobiDB-lite"/>
    </source>
</evidence>
<organism evidence="2 3">
    <name type="scientific">Zizania palustris</name>
    <name type="common">Northern wild rice</name>
    <dbReference type="NCBI Taxonomy" id="103762"/>
    <lineage>
        <taxon>Eukaryota</taxon>
        <taxon>Viridiplantae</taxon>
        <taxon>Streptophyta</taxon>
        <taxon>Embryophyta</taxon>
        <taxon>Tracheophyta</taxon>
        <taxon>Spermatophyta</taxon>
        <taxon>Magnoliopsida</taxon>
        <taxon>Liliopsida</taxon>
        <taxon>Poales</taxon>
        <taxon>Poaceae</taxon>
        <taxon>BOP clade</taxon>
        <taxon>Oryzoideae</taxon>
        <taxon>Oryzeae</taxon>
        <taxon>Zizaniinae</taxon>
        <taxon>Zizania</taxon>
    </lineage>
</organism>
<comment type="caution">
    <text evidence="2">The sequence shown here is derived from an EMBL/GenBank/DDBJ whole genome shotgun (WGS) entry which is preliminary data.</text>
</comment>
<proteinExistence type="predicted"/>
<dbReference type="EMBL" id="JAAALK010000080">
    <property type="protein sequence ID" value="KAG8093282.1"/>
    <property type="molecule type" value="Genomic_DNA"/>
</dbReference>
<feature type="compositionally biased region" description="Low complexity" evidence="1">
    <location>
        <begin position="26"/>
        <end position="41"/>
    </location>
</feature>
<evidence type="ECO:0000313" key="2">
    <source>
        <dbReference type="EMBL" id="KAG8093282.1"/>
    </source>
</evidence>
<sequence length="112" mass="11587">MVPKRLRRALTAPMPMPRRSSMVRHCSTSTSTSCAPSQSPTGHSPMSTASTATFSPYASAAPASRDLALRAAAKAAASTRSYTVVAAADANAGLTEGFSSWWECGISPPRVG</sequence>
<feature type="compositionally biased region" description="Polar residues" evidence="1">
    <location>
        <begin position="42"/>
        <end position="51"/>
    </location>
</feature>
<name>A0A8J6BQR9_ZIZPA</name>
<reference evidence="2" key="2">
    <citation type="submission" date="2021-02" db="EMBL/GenBank/DDBJ databases">
        <authorList>
            <person name="Kimball J.A."/>
            <person name="Haas M.W."/>
            <person name="Macchietto M."/>
            <person name="Kono T."/>
            <person name="Duquette J."/>
            <person name="Shao M."/>
        </authorList>
    </citation>
    <scope>NUCLEOTIDE SEQUENCE</scope>
    <source>
        <tissue evidence="2">Fresh leaf tissue</tissue>
    </source>
</reference>
<protein>
    <submittedName>
        <fullName evidence="2">Uncharacterized protein</fullName>
    </submittedName>
</protein>
<evidence type="ECO:0000313" key="3">
    <source>
        <dbReference type="Proteomes" id="UP000729402"/>
    </source>
</evidence>
<dbReference type="Proteomes" id="UP000729402">
    <property type="component" value="Unassembled WGS sequence"/>
</dbReference>
<gene>
    <name evidence="2" type="ORF">GUJ93_ZPchr0012g20448</name>
</gene>
<dbReference type="AlphaFoldDB" id="A0A8J6BQR9"/>
<accession>A0A8J6BQR9</accession>
<keyword evidence="3" id="KW-1185">Reference proteome</keyword>
<feature type="region of interest" description="Disordered" evidence="1">
    <location>
        <begin position="1"/>
        <end position="51"/>
    </location>
</feature>
<reference evidence="2" key="1">
    <citation type="journal article" date="2021" name="bioRxiv">
        <title>Whole Genome Assembly and Annotation of Northern Wild Rice, Zizania palustris L., Supports a Whole Genome Duplication in the Zizania Genus.</title>
        <authorList>
            <person name="Haas M."/>
            <person name="Kono T."/>
            <person name="Macchietto M."/>
            <person name="Millas R."/>
            <person name="McGilp L."/>
            <person name="Shao M."/>
            <person name="Duquette J."/>
            <person name="Hirsch C.N."/>
            <person name="Kimball J."/>
        </authorList>
    </citation>
    <scope>NUCLEOTIDE SEQUENCE</scope>
    <source>
        <tissue evidence="2">Fresh leaf tissue</tissue>
    </source>
</reference>